<name>A0A381TG07_9ZZZZ</name>
<dbReference type="PANTHER" id="PTHR15238:SF1">
    <property type="entry name" value="LARGE RIBOSOMAL SUBUNIT PROTEIN BL33M"/>
    <property type="match status" value="1"/>
</dbReference>
<evidence type="ECO:0008006" key="5">
    <source>
        <dbReference type="Google" id="ProtNLM"/>
    </source>
</evidence>
<evidence type="ECO:0000256" key="3">
    <source>
        <dbReference type="ARBA" id="ARBA00023274"/>
    </source>
</evidence>
<evidence type="ECO:0000313" key="4">
    <source>
        <dbReference type="EMBL" id="SVA14739.1"/>
    </source>
</evidence>
<keyword evidence="3" id="KW-0687">Ribonucleoprotein</keyword>
<reference evidence="4" key="1">
    <citation type="submission" date="2018-05" db="EMBL/GenBank/DDBJ databases">
        <authorList>
            <person name="Lanie J.A."/>
            <person name="Ng W.-L."/>
            <person name="Kazmierczak K.M."/>
            <person name="Andrzejewski T.M."/>
            <person name="Davidsen T.M."/>
            <person name="Wayne K.J."/>
            <person name="Tettelin H."/>
            <person name="Glass J.I."/>
            <person name="Rusch D."/>
            <person name="Podicherti R."/>
            <person name="Tsui H.-C.T."/>
            <person name="Winkler M.E."/>
        </authorList>
    </citation>
    <scope>NUCLEOTIDE SEQUENCE</scope>
</reference>
<dbReference type="NCBIfam" id="TIGR01023">
    <property type="entry name" value="rpmG_bact"/>
    <property type="match status" value="1"/>
</dbReference>
<dbReference type="EMBL" id="UINC01004495">
    <property type="protein sequence ID" value="SVA14739.1"/>
    <property type="molecule type" value="Genomic_DNA"/>
</dbReference>
<dbReference type="Pfam" id="PF00471">
    <property type="entry name" value="Ribosomal_L33"/>
    <property type="match status" value="1"/>
</dbReference>
<dbReference type="InterPro" id="IPR038584">
    <property type="entry name" value="Ribosomal_bL33_sf"/>
</dbReference>
<keyword evidence="2" id="KW-0689">Ribosomal protein</keyword>
<evidence type="ECO:0000256" key="1">
    <source>
        <dbReference type="ARBA" id="ARBA00007596"/>
    </source>
</evidence>
<gene>
    <name evidence="4" type="ORF">METZ01_LOCUS67593</name>
</gene>
<dbReference type="GO" id="GO:0003735">
    <property type="term" value="F:structural constituent of ribosome"/>
    <property type="evidence" value="ECO:0007669"/>
    <property type="project" value="InterPro"/>
</dbReference>
<dbReference type="GO" id="GO:0015934">
    <property type="term" value="C:large ribosomal subunit"/>
    <property type="evidence" value="ECO:0007669"/>
    <property type="project" value="TreeGrafter"/>
</dbReference>
<protein>
    <recommendedName>
        <fullName evidence="5">50S ribosomal protein L33</fullName>
    </recommendedName>
</protein>
<proteinExistence type="inferred from homology"/>
<dbReference type="AlphaFoldDB" id="A0A381TG07"/>
<dbReference type="SUPFAM" id="SSF57829">
    <property type="entry name" value="Zn-binding ribosomal proteins"/>
    <property type="match status" value="1"/>
</dbReference>
<dbReference type="GO" id="GO:0005737">
    <property type="term" value="C:cytoplasm"/>
    <property type="evidence" value="ECO:0007669"/>
    <property type="project" value="UniProtKB-ARBA"/>
</dbReference>
<dbReference type="PANTHER" id="PTHR15238">
    <property type="entry name" value="54S RIBOSOMAL PROTEIN L39, MITOCHONDRIAL"/>
    <property type="match status" value="1"/>
</dbReference>
<comment type="similarity">
    <text evidence="1">Belongs to the bacterial ribosomal protein bL33 family.</text>
</comment>
<dbReference type="InterPro" id="IPR011332">
    <property type="entry name" value="Ribosomal_zn-bd"/>
</dbReference>
<accession>A0A381TG07</accession>
<dbReference type="Gene3D" id="2.20.28.120">
    <property type="entry name" value="Ribosomal protein L33"/>
    <property type="match status" value="1"/>
</dbReference>
<evidence type="ECO:0000256" key="2">
    <source>
        <dbReference type="ARBA" id="ARBA00022980"/>
    </source>
</evidence>
<dbReference type="InterPro" id="IPR001705">
    <property type="entry name" value="Ribosomal_bL33"/>
</dbReference>
<sequence length="48" mass="5659">MVSEEDTGYFYTTTKPTKGTGAADKLRMKKYDPVIMKHCWFKEVRKLK</sequence>
<dbReference type="GO" id="GO:0006412">
    <property type="term" value="P:translation"/>
    <property type="evidence" value="ECO:0007669"/>
    <property type="project" value="InterPro"/>
</dbReference>
<organism evidence="4">
    <name type="scientific">marine metagenome</name>
    <dbReference type="NCBI Taxonomy" id="408172"/>
    <lineage>
        <taxon>unclassified sequences</taxon>
        <taxon>metagenomes</taxon>
        <taxon>ecological metagenomes</taxon>
    </lineage>
</organism>